<evidence type="ECO:0000313" key="2">
    <source>
        <dbReference type="Proteomes" id="UP000253961"/>
    </source>
</evidence>
<evidence type="ECO:0000313" key="1">
    <source>
        <dbReference type="EMBL" id="RDC56564.1"/>
    </source>
</evidence>
<proteinExistence type="predicted"/>
<protein>
    <recommendedName>
        <fullName evidence="3">DUF4932 domain-containing protein</fullName>
    </recommendedName>
</protein>
<comment type="caution">
    <text evidence="1">The sequence shown here is derived from an EMBL/GenBank/DDBJ whole genome shotgun (WGS) entry which is preliminary data.</text>
</comment>
<dbReference type="EMBL" id="QPKV01000004">
    <property type="protein sequence ID" value="RDC56564.1"/>
    <property type="molecule type" value="Genomic_DNA"/>
</dbReference>
<dbReference type="Proteomes" id="UP000253961">
    <property type="component" value="Unassembled WGS sequence"/>
</dbReference>
<evidence type="ECO:0008006" key="3">
    <source>
        <dbReference type="Google" id="ProtNLM"/>
    </source>
</evidence>
<dbReference type="AlphaFoldDB" id="A0A369PVN4"/>
<sequence length="465" mass="54867">MKKNLILIVFLVHSGLTLLAQDRVKFKLHFSEIYATYDFLTKISDNYPDNDLKTIYTNSKYNTENYKKQVSDFEKIRLNYTYSYDQYPQPLKVAMMSVDLLEKNLATSQTMQEFRNKSLGIIPNEDLIAFSETIEKFQPIYHELVALPNISALEEQKTNLLNYVKSNQFSDCFQIGLSFYNTAWDKSVPFELNLLPSLDKGNLGARAFFNVAVCEASLGLKDHKSFFSVAMHEIYHIIYDNQSLQLKNNIQQWFNKTNSPNSQYALLLLNEVLATALGNAYIMEQLNGKIEDDDWYGNKYIAEMSKAIYPTVKKYVENKKAIDEDFIKTYVQLYDTNFPNWPNELMHLFMYRYIVTDTRDDWQYFRKTYRFYSYNRLSGNISESEIEKAKNSPLTKCFVISTKHKEKIGLLRNNFPETKKRNMNYKKEFIEIFMLEDRTKLIIINKYESTVEDLMKKYFPNNIIK</sequence>
<accession>A0A369PVN4</accession>
<gene>
    <name evidence="1" type="ORF">DU508_13375</name>
</gene>
<dbReference type="RefSeq" id="WP_115403283.1">
    <property type="nucleotide sequence ID" value="NZ_QPKV01000004.1"/>
</dbReference>
<reference evidence="1 2" key="1">
    <citation type="submission" date="2018-07" db="EMBL/GenBank/DDBJ databases">
        <title>Pedobacter sp. nov., isolated from soil.</title>
        <authorList>
            <person name="Zhou L.Y."/>
            <person name="Du Z.J."/>
        </authorList>
    </citation>
    <scope>NUCLEOTIDE SEQUENCE [LARGE SCALE GENOMIC DNA]</scope>
    <source>
        <strain evidence="1 2">JDX94</strain>
    </source>
</reference>
<name>A0A369PVN4_9SPHI</name>
<keyword evidence="2" id="KW-1185">Reference proteome</keyword>
<organism evidence="1 2">
    <name type="scientific">Pedobacter chinensis</name>
    <dbReference type="NCBI Taxonomy" id="2282421"/>
    <lineage>
        <taxon>Bacteria</taxon>
        <taxon>Pseudomonadati</taxon>
        <taxon>Bacteroidota</taxon>
        <taxon>Sphingobacteriia</taxon>
        <taxon>Sphingobacteriales</taxon>
        <taxon>Sphingobacteriaceae</taxon>
        <taxon>Pedobacter</taxon>
    </lineage>
</organism>
<dbReference type="OrthoDB" id="861310at2"/>